<dbReference type="Pfam" id="PF04059">
    <property type="entry name" value="RRM_2"/>
    <property type="match status" value="1"/>
</dbReference>
<feature type="non-terminal residue" evidence="4">
    <location>
        <position position="442"/>
    </location>
</feature>
<dbReference type="Gene3D" id="3.30.70.330">
    <property type="match status" value="1"/>
</dbReference>
<dbReference type="InterPro" id="IPR000504">
    <property type="entry name" value="RRM_dom"/>
</dbReference>
<accession>A0A812QNP1</accession>
<organism evidence="4 5">
    <name type="scientific">Symbiodinium necroappetens</name>
    <dbReference type="NCBI Taxonomy" id="1628268"/>
    <lineage>
        <taxon>Eukaryota</taxon>
        <taxon>Sar</taxon>
        <taxon>Alveolata</taxon>
        <taxon>Dinophyceae</taxon>
        <taxon>Suessiales</taxon>
        <taxon>Symbiodiniaceae</taxon>
        <taxon>Symbiodinium</taxon>
    </lineage>
</organism>
<protein>
    <submittedName>
        <fullName evidence="4">ML3 protein</fullName>
    </submittedName>
</protein>
<dbReference type="Proteomes" id="UP000601435">
    <property type="component" value="Unassembled WGS sequence"/>
</dbReference>
<evidence type="ECO:0000313" key="5">
    <source>
        <dbReference type="Proteomes" id="UP000601435"/>
    </source>
</evidence>
<dbReference type="InterPro" id="IPR007201">
    <property type="entry name" value="Mei2-like_Rrm_C"/>
</dbReference>
<feature type="compositionally biased region" description="Low complexity" evidence="2">
    <location>
        <begin position="17"/>
        <end position="36"/>
    </location>
</feature>
<keyword evidence="1" id="KW-0694">RNA-binding</keyword>
<proteinExistence type="predicted"/>
<dbReference type="EMBL" id="CAJNJA010017189">
    <property type="protein sequence ID" value="CAE7396139.1"/>
    <property type="molecule type" value="Genomic_DNA"/>
</dbReference>
<dbReference type="AlphaFoldDB" id="A0A812QNP1"/>
<sequence>MTAEVLGVAIANDTTTTAASSSSSSSSTTTTTSSSSCRDRRRCLGSHTDRSYDKYGCHTQCCSVIPQLFCLSWYYWLKDLQKHLQKLASLHQPDPSGRTLARLLTQRTGVTMLATVKNTFLHWYDADQSAPRRSRSADVQRTPTTDLSDYQDCVQKLNKIAAAPVSPKELLAPPSESPAAPSVEELRTLQRKIAECAGFPSKDSSQGLSSKRILSSSSVSTMASESEDYSISTKVNPMRKDFSSGSVSSMCSELWADCQDDGGMATIEIGPIIEEEERDNPRVAAAKDGSKAEFTHNQVPKTVNLAAEFSKTPLRAPPTTMMIRNIPNRYTQREFVRELDGLGFAGTYDFLYLPIDKGTLCNVGYAFVNFLEPISAQRCMEVFHNYIFQRYRKVRGKIAAVSIAHIQGLEANMRHYENSAVNMAPRIKQQRGPLIIPRGSTG</sequence>
<name>A0A812QNP1_9DINO</name>
<reference evidence="4" key="1">
    <citation type="submission" date="2021-02" db="EMBL/GenBank/DDBJ databases">
        <authorList>
            <person name="Dougan E. K."/>
            <person name="Rhodes N."/>
            <person name="Thang M."/>
            <person name="Chan C."/>
        </authorList>
    </citation>
    <scope>NUCLEOTIDE SEQUENCE</scope>
</reference>
<evidence type="ECO:0000256" key="2">
    <source>
        <dbReference type="SAM" id="MobiDB-lite"/>
    </source>
</evidence>
<feature type="domain" description="RRM" evidence="3">
    <location>
        <begin position="319"/>
        <end position="406"/>
    </location>
</feature>
<dbReference type="OrthoDB" id="417481at2759"/>
<evidence type="ECO:0000256" key="1">
    <source>
        <dbReference type="PROSITE-ProRule" id="PRU00176"/>
    </source>
</evidence>
<feature type="region of interest" description="Disordered" evidence="2">
    <location>
        <begin position="17"/>
        <end position="41"/>
    </location>
</feature>
<evidence type="ECO:0000259" key="3">
    <source>
        <dbReference type="PROSITE" id="PS50102"/>
    </source>
</evidence>
<dbReference type="CDD" id="cd12277">
    <property type="entry name" value="RRM3_MEI2_EAR1_like"/>
    <property type="match status" value="1"/>
</dbReference>
<dbReference type="InterPro" id="IPR035979">
    <property type="entry name" value="RBD_domain_sf"/>
</dbReference>
<dbReference type="InterPro" id="IPR012677">
    <property type="entry name" value="Nucleotide-bd_a/b_plait_sf"/>
</dbReference>
<dbReference type="PROSITE" id="PS50102">
    <property type="entry name" value="RRM"/>
    <property type="match status" value="1"/>
</dbReference>
<keyword evidence="5" id="KW-1185">Reference proteome</keyword>
<comment type="caution">
    <text evidence="4">The sequence shown here is derived from an EMBL/GenBank/DDBJ whole genome shotgun (WGS) entry which is preliminary data.</text>
</comment>
<dbReference type="SUPFAM" id="SSF54928">
    <property type="entry name" value="RNA-binding domain, RBD"/>
    <property type="match status" value="1"/>
</dbReference>
<gene>
    <name evidence="4" type="primary">ML3</name>
    <name evidence="4" type="ORF">SNEC2469_LOCUS10809</name>
</gene>
<dbReference type="GO" id="GO:0003723">
    <property type="term" value="F:RNA binding"/>
    <property type="evidence" value="ECO:0007669"/>
    <property type="project" value="UniProtKB-UniRule"/>
</dbReference>
<evidence type="ECO:0000313" key="4">
    <source>
        <dbReference type="EMBL" id="CAE7396139.1"/>
    </source>
</evidence>